<accession>A0A1Z2L4W8</accession>
<reference evidence="6 7" key="1">
    <citation type="submission" date="2017-06" db="EMBL/GenBank/DDBJ databases">
        <title>Streptomyces albireticuli Genome sequencing and assembly.</title>
        <authorList>
            <person name="Wang Y."/>
            <person name="Du B."/>
            <person name="Ding Y."/>
            <person name="Liu H."/>
            <person name="Hou Q."/>
            <person name="Liu K."/>
            <person name="Yao L."/>
            <person name="Wang C."/>
        </authorList>
    </citation>
    <scope>NUCLEOTIDE SEQUENCE [LARGE SCALE GENOMIC DNA]</scope>
    <source>
        <strain evidence="6 7">MDJK11</strain>
    </source>
</reference>
<dbReference type="GO" id="GO:0045150">
    <property type="term" value="P:acetoin catabolic process"/>
    <property type="evidence" value="ECO:0007669"/>
    <property type="project" value="UniProtKB-UniPathway"/>
</dbReference>
<dbReference type="GO" id="GO:0040029">
    <property type="term" value="P:epigenetic regulation of gene expression"/>
    <property type="evidence" value="ECO:0007669"/>
    <property type="project" value="TreeGrafter"/>
</dbReference>
<evidence type="ECO:0000259" key="5">
    <source>
        <dbReference type="Pfam" id="PF00850"/>
    </source>
</evidence>
<dbReference type="GO" id="GO:0004407">
    <property type="term" value="F:histone deacetylase activity"/>
    <property type="evidence" value="ECO:0007669"/>
    <property type="project" value="TreeGrafter"/>
</dbReference>
<dbReference type="RefSeq" id="WP_087927456.1">
    <property type="nucleotide sequence ID" value="NZ_CP021744.1"/>
</dbReference>
<dbReference type="PANTHER" id="PTHR10625:SF10">
    <property type="entry name" value="HISTONE DEACETYLASE HDAC1"/>
    <property type="match status" value="1"/>
</dbReference>
<dbReference type="InterPro" id="IPR023801">
    <property type="entry name" value="His_deacetylse_dom"/>
</dbReference>
<dbReference type="Proteomes" id="UP000195755">
    <property type="component" value="Chromosome"/>
</dbReference>
<evidence type="ECO:0000256" key="3">
    <source>
        <dbReference type="ARBA" id="ARBA00020218"/>
    </source>
</evidence>
<dbReference type="SUPFAM" id="SSF52768">
    <property type="entry name" value="Arginase/deacetylase"/>
    <property type="match status" value="1"/>
</dbReference>
<dbReference type="EMBL" id="CP021744">
    <property type="protein sequence ID" value="ARZ69318.1"/>
    <property type="molecule type" value="Genomic_DNA"/>
</dbReference>
<name>A0A1Z2L4W8_9ACTN</name>
<keyword evidence="4" id="KW-0006">Acetoin catabolism</keyword>
<dbReference type="CDD" id="cd09994">
    <property type="entry name" value="HDAC_AcuC_like"/>
    <property type="match status" value="1"/>
</dbReference>
<comment type="similarity">
    <text evidence="2">Belongs to the histone deacetylase family.</text>
</comment>
<protein>
    <recommendedName>
        <fullName evidence="3">Acetoin utilization protein AcuC</fullName>
    </recommendedName>
</protein>
<dbReference type="InterPro" id="IPR023696">
    <property type="entry name" value="Ureohydrolase_dom_sf"/>
</dbReference>
<dbReference type="PANTHER" id="PTHR10625">
    <property type="entry name" value="HISTONE DEACETYLASE HDAC1-RELATED"/>
    <property type="match status" value="1"/>
</dbReference>
<feature type="domain" description="Histone deacetylase" evidence="5">
    <location>
        <begin position="22"/>
        <end position="317"/>
    </location>
</feature>
<evidence type="ECO:0000256" key="4">
    <source>
        <dbReference type="ARBA" id="ARBA00022627"/>
    </source>
</evidence>
<dbReference type="Gene3D" id="3.40.800.20">
    <property type="entry name" value="Histone deacetylase domain"/>
    <property type="match status" value="1"/>
</dbReference>
<gene>
    <name evidence="6" type="primary">acuC</name>
    <name evidence="6" type="ORF">SMD11_3699</name>
</gene>
<dbReference type="PRINTS" id="PR01270">
    <property type="entry name" value="HDASUPER"/>
</dbReference>
<dbReference type="InterPro" id="IPR003085">
    <property type="entry name" value="AcuC"/>
</dbReference>
<evidence type="ECO:0000256" key="2">
    <source>
        <dbReference type="ARBA" id="ARBA00005947"/>
    </source>
</evidence>
<dbReference type="OrthoDB" id="9808367at2"/>
<proteinExistence type="inferred from homology"/>
<dbReference type="UniPathway" id="UPA00040"/>
<dbReference type="InterPro" id="IPR000286">
    <property type="entry name" value="HDACs"/>
</dbReference>
<dbReference type="AlphaFoldDB" id="A0A1Z2L4W8"/>
<dbReference type="Pfam" id="PF00850">
    <property type="entry name" value="Hist_deacetyl"/>
    <property type="match status" value="1"/>
</dbReference>
<dbReference type="KEGG" id="salj:SMD11_3699"/>
<dbReference type="PRINTS" id="PR01272">
    <property type="entry name" value="ACUCPROTEIN"/>
</dbReference>
<sequence length="390" mass="41538">MSGRAQLMWDEAVTGYDFGPGHPMDPVRLALTMRLVEAFGLDRALRVTAARPAGESTLRLAHRADYIAAVREASAHPEAADGSYGIGTADVPAFAGMHDAAALIAGQSVGAAEAVWRGEALHAVNFAGGLHHAMPGGASGFCVYNDAALAVARLLELGAERVVYVDVDVHHGDGVQAAFWEDPRVLTISLHEHPRTLFPQTGWPEETGAPGAEGSAVNVALPAGTGDAGWLRAFHAVVPELVAAFRPQVLVTQHGADTHFEDPLAHLAVSVDAQRLVAEACHALAHEHTDGRWVALGGGGYAVADVVPRSWTHLVAVAAGRPVPPESEVPEEWRAEVFRRTRQLGPLRMTDGRTPEWRDFDDHGYDPADRLDQAILAARRAVFPAHGLLP</sequence>
<evidence type="ECO:0000313" key="7">
    <source>
        <dbReference type="Proteomes" id="UP000195755"/>
    </source>
</evidence>
<dbReference type="InterPro" id="IPR037138">
    <property type="entry name" value="His_deacetylse_dom_sf"/>
</dbReference>
<comment type="pathway">
    <text evidence="1">Ketone degradation; acetoin degradation.</text>
</comment>
<evidence type="ECO:0000313" key="6">
    <source>
        <dbReference type="EMBL" id="ARZ69318.1"/>
    </source>
</evidence>
<evidence type="ECO:0000256" key="1">
    <source>
        <dbReference type="ARBA" id="ARBA00005101"/>
    </source>
</evidence>
<organism evidence="6 7">
    <name type="scientific">Streptomyces albireticuli</name>
    <dbReference type="NCBI Taxonomy" id="1940"/>
    <lineage>
        <taxon>Bacteria</taxon>
        <taxon>Bacillati</taxon>
        <taxon>Actinomycetota</taxon>
        <taxon>Actinomycetes</taxon>
        <taxon>Kitasatosporales</taxon>
        <taxon>Streptomycetaceae</taxon>
        <taxon>Streptomyces</taxon>
    </lineage>
</organism>